<dbReference type="EMBL" id="CAJNOQ010022315">
    <property type="protein sequence ID" value="CAF1499495.1"/>
    <property type="molecule type" value="Genomic_DNA"/>
</dbReference>
<evidence type="ECO:0000313" key="4">
    <source>
        <dbReference type="EMBL" id="CAF4361389.1"/>
    </source>
</evidence>
<organism evidence="2 5">
    <name type="scientific">Didymodactylos carnosus</name>
    <dbReference type="NCBI Taxonomy" id="1234261"/>
    <lineage>
        <taxon>Eukaryota</taxon>
        <taxon>Metazoa</taxon>
        <taxon>Spiralia</taxon>
        <taxon>Gnathifera</taxon>
        <taxon>Rotifera</taxon>
        <taxon>Eurotatoria</taxon>
        <taxon>Bdelloidea</taxon>
        <taxon>Philodinida</taxon>
        <taxon>Philodinidae</taxon>
        <taxon>Didymodactylos</taxon>
    </lineage>
</organism>
<proteinExistence type="predicted"/>
<evidence type="ECO:0000313" key="3">
    <source>
        <dbReference type="EMBL" id="CAF4096725.1"/>
    </source>
</evidence>
<dbReference type="Proteomes" id="UP000677228">
    <property type="component" value="Unassembled WGS sequence"/>
</dbReference>
<dbReference type="AlphaFoldDB" id="A0A815SX14"/>
<evidence type="ECO:0000313" key="5">
    <source>
        <dbReference type="Proteomes" id="UP000663829"/>
    </source>
</evidence>
<protein>
    <submittedName>
        <fullName evidence="2">Uncharacterized protein</fullName>
    </submittedName>
</protein>
<dbReference type="Proteomes" id="UP000681722">
    <property type="component" value="Unassembled WGS sequence"/>
</dbReference>
<keyword evidence="5" id="KW-1185">Reference proteome</keyword>
<comment type="caution">
    <text evidence="2">The sequence shown here is derived from an EMBL/GenBank/DDBJ whole genome shotgun (WGS) entry which is preliminary data.</text>
</comment>
<dbReference type="EMBL" id="CAJOBC010087829">
    <property type="protein sequence ID" value="CAF4361389.1"/>
    <property type="molecule type" value="Genomic_DNA"/>
</dbReference>
<evidence type="ECO:0000313" key="1">
    <source>
        <dbReference type="EMBL" id="CAF1291949.1"/>
    </source>
</evidence>
<dbReference type="EMBL" id="CAJOBA010040560">
    <property type="protein sequence ID" value="CAF4096725.1"/>
    <property type="molecule type" value="Genomic_DNA"/>
</dbReference>
<gene>
    <name evidence="2" type="ORF">GPM918_LOCUS36617</name>
    <name evidence="1" type="ORF">OVA965_LOCUS28137</name>
    <name evidence="4" type="ORF">SRO942_LOCUS37360</name>
    <name evidence="3" type="ORF">TMI583_LOCUS28885</name>
</gene>
<dbReference type="Proteomes" id="UP000663829">
    <property type="component" value="Unassembled WGS sequence"/>
</dbReference>
<dbReference type="EMBL" id="CAJNOK010018991">
    <property type="protein sequence ID" value="CAF1291949.1"/>
    <property type="molecule type" value="Genomic_DNA"/>
</dbReference>
<reference evidence="2" key="1">
    <citation type="submission" date="2021-02" db="EMBL/GenBank/DDBJ databases">
        <authorList>
            <person name="Nowell W R."/>
        </authorList>
    </citation>
    <scope>NUCLEOTIDE SEQUENCE</scope>
</reference>
<dbReference type="Proteomes" id="UP000682733">
    <property type="component" value="Unassembled WGS sequence"/>
</dbReference>
<sequence>MTSVSWRWCLKHASVRFVIFPAIHGSLSNASGMDDGDNGYTVLNLMDVVNTTGYIQQVSINFYQAPVPNVAALWFYILAPMFRNDSLQSFVVVKQYLVPNNQLLNETGVQTIIVPITTNMIIQDKQYLGVGFGQSSGSPYRVAGGRNRYRISGANITGTFAGYFSQTSSAGMASTFILISNVSSTNQEEGFRGMDITIKKSIIMPIFFKALNTTYGTLNNTGVDDNDFGYLIFNALDVVNASGFLVQVSINFSVSPSPSQAWITINVIGATRINTTYYIPSYYTVPLSDILNQTGVQTFNIVPSLYIQQGQYVGVWFANNLSGSAYRTYGRKEYYAALTNLSYYVENDYVWTCAYKPTYGFAVQFQVNNY</sequence>
<evidence type="ECO:0000313" key="2">
    <source>
        <dbReference type="EMBL" id="CAF1499495.1"/>
    </source>
</evidence>
<name>A0A815SX14_9BILA</name>
<accession>A0A815SX14</accession>